<dbReference type="EMBL" id="JFBX01000248">
    <property type="protein sequence ID" value="KXH44490.1"/>
    <property type="molecule type" value="Genomic_DNA"/>
</dbReference>
<sequence length="406" mass="44467">MAELVPCRRRPTIHLYAAPGLATATLCDTLPHISPHRADDGSLNLLVFMSPYLSYTATYRLPQKSTWKLSSKARTLLLPLDWTGTTQPPNLRQIRVGLFSLSQPKQPRHRVAAAPLDIATATHAQSTQHNGDKGSTRPLAGSTVYRRLSPLPAALWLLLVRPAMWFCWPHLVACIYPTRLDGITQWSPNRHLIAKGGHDSQNTLHAVATERHGQNNCAPALASASPDRLNIHLHMPEVCPRSDTNPVRDGIPEPLSPSTVHPITDPSLVKRSTSLTSFTPNPGSQLADRWIICASGPPICINRAAAAQPPKSDLKEWQGAILQQRLFTASLPTLKPRGVALVIGNNQHAKLPRQPFLLLLQKSTQTTTQHRSHLRLLQKQDDSRMMVPDDGQATGSAPAPAQQSTA</sequence>
<dbReference type="Proteomes" id="UP000070328">
    <property type="component" value="Unassembled WGS sequence"/>
</dbReference>
<evidence type="ECO:0000256" key="1">
    <source>
        <dbReference type="SAM" id="MobiDB-lite"/>
    </source>
</evidence>
<name>A0A135T8J8_9PEZI</name>
<feature type="region of interest" description="Disordered" evidence="1">
    <location>
        <begin position="369"/>
        <end position="406"/>
    </location>
</feature>
<reference evidence="2 3" key="1">
    <citation type="submission" date="2014-02" db="EMBL/GenBank/DDBJ databases">
        <title>The genome sequence of Colletotrichum simmondsii CBS122122.</title>
        <authorList>
            <person name="Baroncelli R."/>
            <person name="Thon M.R."/>
        </authorList>
    </citation>
    <scope>NUCLEOTIDE SEQUENCE [LARGE SCALE GENOMIC DNA]</scope>
    <source>
        <strain evidence="2 3">CBS122122</strain>
    </source>
</reference>
<organism evidence="2 3">
    <name type="scientific">Colletotrichum simmondsii</name>
    <dbReference type="NCBI Taxonomy" id="703756"/>
    <lineage>
        <taxon>Eukaryota</taxon>
        <taxon>Fungi</taxon>
        <taxon>Dikarya</taxon>
        <taxon>Ascomycota</taxon>
        <taxon>Pezizomycotina</taxon>
        <taxon>Sordariomycetes</taxon>
        <taxon>Hypocreomycetidae</taxon>
        <taxon>Glomerellales</taxon>
        <taxon>Glomerellaceae</taxon>
        <taxon>Colletotrichum</taxon>
        <taxon>Colletotrichum acutatum species complex</taxon>
    </lineage>
</organism>
<keyword evidence="3" id="KW-1185">Reference proteome</keyword>
<dbReference type="AlphaFoldDB" id="A0A135T8J8"/>
<evidence type="ECO:0000313" key="2">
    <source>
        <dbReference type="EMBL" id="KXH44490.1"/>
    </source>
</evidence>
<protein>
    <submittedName>
        <fullName evidence="2">Uncharacterized protein</fullName>
    </submittedName>
</protein>
<accession>A0A135T8J8</accession>
<comment type="caution">
    <text evidence="2">The sequence shown here is derived from an EMBL/GenBank/DDBJ whole genome shotgun (WGS) entry which is preliminary data.</text>
</comment>
<gene>
    <name evidence="2" type="ORF">CSIM01_08776</name>
</gene>
<evidence type="ECO:0000313" key="3">
    <source>
        <dbReference type="Proteomes" id="UP000070328"/>
    </source>
</evidence>
<proteinExistence type="predicted"/>